<gene>
    <name evidence="5" type="primary">ssb</name>
    <name evidence="3" type="synonym">ssb_1</name>
    <name evidence="7" type="synonym">ssb_2</name>
    <name evidence="9" type="ORF">A4S10_02601</name>
    <name evidence="11" type="ORF">DKC2_2614</name>
    <name evidence="10" type="ORF">DSJ38_19515</name>
    <name evidence="3" type="ORF">ERS007681_00210</name>
    <name evidence="5" type="ORF">ERS027646_00271</name>
    <name evidence="6" type="ORF">ERS027659_04134</name>
    <name evidence="4" type="ORF">ERS027661_01132</name>
    <name evidence="7" type="ORF">ERS094118_00808</name>
    <name evidence="8" type="ORF">J8J21_11605</name>
</gene>
<evidence type="ECO:0000313" key="13">
    <source>
        <dbReference type="Proteomes" id="UP000048948"/>
    </source>
</evidence>
<dbReference type="GO" id="GO:0006260">
    <property type="term" value="P:DNA replication"/>
    <property type="evidence" value="ECO:0007669"/>
    <property type="project" value="InterPro"/>
</dbReference>
<dbReference type="Proteomes" id="UP000256381">
    <property type="component" value="Unassembled WGS sequence"/>
</dbReference>
<evidence type="ECO:0000313" key="3">
    <source>
        <dbReference type="EMBL" id="CFE35057.1"/>
    </source>
</evidence>
<dbReference type="InterPro" id="IPR012340">
    <property type="entry name" value="NA-bd_OB-fold"/>
</dbReference>
<evidence type="ECO:0000256" key="2">
    <source>
        <dbReference type="PIRNR" id="PIRNR002070"/>
    </source>
</evidence>
<dbReference type="CDD" id="cd04496">
    <property type="entry name" value="SSB_OBF"/>
    <property type="match status" value="1"/>
</dbReference>
<evidence type="ECO:0000313" key="10">
    <source>
        <dbReference type="EMBL" id="REQ48140.1"/>
    </source>
</evidence>
<keyword evidence="1 2" id="KW-0238">DNA-binding</keyword>
<evidence type="ECO:0000313" key="11">
    <source>
        <dbReference type="EMBL" id="VCU50765.1"/>
    </source>
</evidence>
<dbReference type="EMBL" id="CFOE01000013">
    <property type="protein sequence ID" value="CFE35057.1"/>
    <property type="molecule type" value="Genomic_DNA"/>
</dbReference>
<dbReference type="EMBL" id="COPH01000005">
    <property type="protein sequence ID" value="CLV65520.1"/>
    <property type="molecule type" value="Genomic_DNA"/>
</dbReference>
<dbReference type="EMBL" id="JAGIZI010000016">
    <property type="protein sequence ID" value="MBP0683761.1"/>
    <property type="molecule type" value="Genomic_DNA"/>
</dbReference>
<evidence type="ECO:0000313" key="9">
    <source>
        <dbReference type="EMBL" id="OMH60424.1"/>
    </source>
</evidence>
<name>A0A072S9G9_MYCTX</name>
<dbReference type="AlphaFoldDB" id="A0A072S9G9"/>
<accession>A0A072S9G9</accession>
<evidence type="ECO:0000313" key="16">
    <source>
        <dbReference type="Proteomes" id="UP000050164"/>
    </source>
</evidence>
<dbReference type="Proteomes" id="UP000050164">
    <property type="component" value="Unassembled WGS sequence"/>
</dbReference>
<dbReference type="EMBL" id="CNGE01000025">
    <property type="protein sequence ID" value="CKR63764.1"/>
    <property type="molecule type" value="Genomic_DNA"/>
</dbReference>
<reference evidence="7 15" key="2">
    <citation type="submission" date="2015-03" db="EMBL/GenBank/DDBJ databases">
        <authorList>
            <consortium name="Pathogen Informatics"/>
            <person name="Murphy D."/>
        </authorList>
    </citation>
    <scope>NUCLEOTIDE SEQUENCE [LARGE SCALE GENOMIC DNA]</scope>
    <source>
        <strain evidence="7 15">0268S</strain>
    </source>
</reference>
<dbReference type="EMBL" id="LWDQ01000001">
    <property type="protein sequence ID" value="OMH60424.1"/>
    <property type="molecule type" value="Genomic_DNA"/>
</dbReference>
<organism evidence="5 13">
    <name type="scientific">Mycobacterium tuberculosis</name>
    <dbReference type="NCBI Taxonomy" id="1773"/>
    <lineage>
        <taxon>Bacteria</taxon>
        <taxon>Bacillati</taxon>
        <taxon>Actinomycetota</taxon>
        <taxon>Actinomycetes</taxon>
        <taxon>Mycobacteriales</taxon>
        <taxon>Mycobacteriaceae</taxon>
        <taxon>Mycobacterium</taxon>
        <taxon>Mycobacterium tuberculosis complex</taxon>
    </lineage>
</organism>
<reference evidence="8 20" key="8">
    <citation type="submission" date="2021-03" db="EMBL/GenBank/DDBJ databases">
        <title>Whole Genome Sequencing of Mycobacterium tuberculosis clinical isolates from Arunachal Pradesh, India.</title>
        <authorList>
            <person name="Singh S."/>
            <person name="Mudliar S.R."/>
            <person name="Kulsum U."/>
            <person name="Rufai S.B."/>
            <person name="Singh P.K."/>
            <person name="Umpo M."/>
            <person name="Nyori M."/>
        </authorList>
    </citation>
    <scope>NUCLEOTIDE SEQUENCE [LARGE SCALE GENOMIC DNA]</scope>
    <source>
        <strain evidence="8 20">OMICS/BPL/0142/20/SP</strain>
    </source>
</reference>
<dbReference type="SUPFAM" id="SSF50249">
    <property type="entry name" value="Nucleic acid-binding proteins"/>
    <property type="match status" value="1"/>
</dbReference>
<dbReference type="NCBIfam" id="NF004512">
    <property type="entry name" value="PRK05853.1"/>
    <property type="match status" value="1"/>
</dbReference>
<reference evidence="12 13" key="1">
    <citation type="submission" date="2015-03" db="EMBL/GenBank/DDBJ databases">
        <authorList>
            <consortium name="Pathogen Informatics"/>
        </authorList>
    </citation>
    <scope>NUCLEOTIDE SEQUENCE [LARGE SCALE GENOMIC DNA]</scope>
    <source>
        <strain evidence="5 13">Bir 172</strain>
        <strain evidence="6 16">Bir 185</strain>
        <strain evidence="4 14">Bir 187</strain>
        <strain evidence="3 12">G09901357</strain>
    </source>
</reference>
<evidence type="ECO:0000313" key="7">
    <source>
        <dbReference type="EMBL" id="CLV65520.1"/>
    </source>
</evidence>
<dbReference type="EMBL" id="QTBD01000221">
    <property type="protein sequence ID" value="REQ48140.1"/>
    <property type="molecule type" value="Genomic_DNA"/>
</dbReference>
<sequence length="168" mass="17496">MFETPLTVVGHIVNDLQRRKVGDQEVVKFRVASNSRRRTSDGGWEPGNSLFITVNCWGRLVTGVGAALGKGAPVIVVGHVYTSEYEDRDGIRRSSLEMRATSVGPDLSRVIVRIEKPAYTGPSAGDLPAATGTGAAGAADAPASAADSVSDVVVDDAITGHNPLPISA</sequence>
<evidence type="ECO:0000313" key="6">
    <source>
        <dbReference type="EMBL" id="CKT24006.1"/>
    </source>
</evidence>
<reference evidence="10 18" key="4">
    <citation type="journal article" date="2017" name="N. Engl. J. Med.">
        <title>Transmission of Extensively Drug-Resistant Tuberculosis in South Africa.</title>
        <authorList>
            <person name="Shah N.S."/>
            <person name="Auld S.C."/>
            <person name="Brust J.C."/>
            <person name="Mathema B."/>
            <person name="Ismail N."/>
            <person name="Moodley P."/>
            <person name="Mlisana K."/>
            <person name="Allana S."/>
            <person name="Campbell A."/>
            <person name="Mthiyane T."/>
            <person name="Morris N."/>
            <person name="Mpangase P."/>
            <person name="van der Meulen H."/>
            <person name="Omar S.V."/>
            <person name="Brown T.S."/>
            <person name="Narechania A."/>
            <person name="Shaskina E."/>
            <person name="Kapwata T."/>
            <person name="Kreiswirth B."/>
            <person name="Gandhi N.R."/>
        </authorList>
    </citation>
    <scope>NUCLEOTIDE SEQUENCE [LARGE SCALE GENOMIC DNA]</scope>
    <source>
        <strain evidence="10 18">32301_S10</strain>
    </source>
</reference>
<protein>
    <recommendedName>
        <fullName evidence="2">Single-stranded DNA-binding protein</fullName>
    </recommendedName>
</protein>
<dbReference type="Proteomes" id="UP000300237">
    <property type="component" value="Chromosome"/>
</dbReference>
<dbReference type="Proteomes" id="UP000671119">
    <property type="component" value="Unassembled WGS sequence"/>
</dbReference>
<dbReference type="Proteomes" id="UP000049023">
    <property type="component" value="Unassembled WGS sequence"/>
</dbReference>
<proteinExistence type="predicted"/>
<dbReference type="PROSITE" id="PS50935">
    <property type="entry name" value="SSB"/>
    <property type="match status" value="1"/>
</dbReference>
<evidence type="ECO:0000313" key="20">
    <source>
        <dbReference type="Proteomes" id="UP000671119"/>
    </source>
</evidence>
<evidence type="ECO:0000313" key="19">
    <source>
        <dbReference type="Proteomes" id="UP000300237"/>
    </source>
</evidence>
<reference evidence="11 19" key="7">
    <citation type="submission" date="2018-08" db="EMBL/GenBank/DDBJ databases">
        <authorList>
            <person name="Fokvardsen B D."/>
            <person name="Norman A."/>
        </authorList>
    </citation>
    <scope>NUCLEOTIDE SEQUENCE [LARGE SCALE GENOMIC DNA]</scope>
    <source>
        <strain evidence="11 19">DKC2</strain>
    </source>
</reference>
<dbReference type="EMBL" id="LR027516">
    <property type="protein sequence ID" value="VCU50765.1"/>
    <property type="molecule type" value="Genomic_DNA"/>
</dbReference>
<dbReference type="OMA" id="MYETHGT"/>
<dbReference type="InterPro" id="IPR011344">
    <property type="entry name" value="ssDNA-bd"/>
</dbReference>
<dbReference type="EMBL" id="CNFT01001388">
    <property type="protein sequence ID" value="CKT24006.1"/>
    <property type="molecule type" value="Genomic_DNA"/>
</dbReference>
<evidence type="ECO:0000313" key="8">
    <source>
        <dbReference type="EMBL" id="MBP0683761.1"/>
    </source>
</evidence>
<dbReference type="Gene3D" id="2.40.50.140">
    <property type="entry name" value="Nucleic acid-binding proteins"/>
    <property type="match status" value="1"/>
</dbReference>
<evidence type="ECO:0000313" key="17">
    <source>
        <dbReference type="Proteomes" id="UP000189452"/>
    </source>
</evidence>
<reference evidence="10" key="6">
    <citation type="submission" date="2018-07" db="EMBL/GenBank/DDBJ databases">
        <authorList>
            <person name="Shah S."/>
            <person name="Brown T."/>
            <person name="Auld S."/>
            <person name="Bratton K."/>
            <person name="Narechania A."/>
            <person name="Mathema B."/>
            <person name="Gandhi N."/>
        </authorList>
    </citation>
    <scope>NUCLEOTIDE SEQUENCE</scope>
    <source>
        <strain evidence="10">32301_S10</strain>
    </source>
</reference>
<evidence type="ECO:0000313" key="14">
    <source>
        <dbReference type="Proteomes" id="UP000049023"/>
    </source>
</evidence>
<evidence type="ECO:0000313" key="5">
    <source>
        <dbReference type="EMBL" id="CKR63764.1"/>
    </source>
</evidence>
<dbReference type="Proteomes" id="UP000048289">
    <property type="component" value="Unassembled WGS sequence"/>
</dbReference>
<dbReference type="Proteomes" id="UP000189452">
    <property type="component" value="Chromosome"/>
</dbReference>
<evidence type="ECO:0000313" key="12">
    <source>
        <dbReference type="Proteomes" id="UP000048289"/>
    </source>
</evidence>
<dbReference type="Proteomes" id="UP000050139">
    <property type="component" value="Unassembled WGS sequence"/>
</dbReference>
<dbReference type="InterPro" id="IPR000424">
    <property type="entry name" value="Primosome_PriB/ssb"/>
</dbReference>
<dbReference type="Pfam" id="PF00436">
    <property type="entry name" value="SSB"/>
    <property type="match status" value="1"/>
</dbReference>
<evidence type="ECO:0000256" key="1">
    <source>
        <dbReference type="ARBA" id="ARBA00023125"/>
    </source>
</evidence>
<dbReference type="RefSeq" id="WP_003900529.1">
    <property type="nucleotide sequence ID" value="NZ_AP018033.1"/>
</dbReference>
<reference evidence="9 17" key="3">
    <citation type="submission" date="2016-04" db="EMBL/GenBank/DDBJ databases">
        <authorList>
            <person name="Bigi M."/>
            <person name="Bigi F."/>
            <person name="Soria M.A."/>
        </authorList>
    </citation>
    <scope>NUCLEOTIDE SEQUENCE [LARGE SCALE GENOMIC DNA]</scope>
    <source>
        <strain evidence="9 17">6548</strain>
    </source>
</reference>
<dbReference type="EMBL" id="CNFU01000174">
    <property type="protein sequence ID" value="CKR36734.1"/>
    <property type="molecule type" value="Genomic_DNA"/>
</dbReference>
<evidence type="ECO:0000313" key="15">
    <source>
        <dbReference type="Proteomes" id="UP000050139"/>
    </source>
</evidence>
<evidence type="ECO:0000313" key="4">
    <source>
        <dbReference type="EMBL" id="CKR36734.1"/>
    </source>
</evidence>
<reference evidence="9 17" key="5">
    <citation type="submission" date="2017-02" db="EMBL/GenBank/DDBJ databases">
        <title>Protein polymorphisms may explain contrasting epidemiological fitness of two variants of a multidrug-resistant Mycobacterium tuberculosis strain.</title>
        <authorList>
            <person name="Bigi M.M."/>
            <person name="Lopez B."/>
            <person name="Blanco F.C."/>
            <person name="Sasiain M.C."/>
            <person name="De La Barrera S."/>
            <person name="Ritacco V."/>
            <person name="Bigi F."/>
            <person name="Soria M.A."/>
        </authorList>
    </citation>
    <scope>NUCLEOTIDE SEQUENCE [LARGE SCALE GENOMIC DNA]</scope>
    <source>
        <strain evidence="9 17">6548</strain>
    </source>
</reference>
<dbReference type="Proteomes" id="UP000048948">
    <property type="component" value="Unassembled WGS sequence"/>
</dbReference>
<dbReference type="SMR" id="A0A072S9G9"/>
<dbReference type="PIRSF" id="PIRSF002070">
    <property type="entry name" value="SSB"/>
    <property type="match status" value="1"/>
</dbReference>
<dbReference type="GO" id="GO:0003697">
    <property type="term" value="F:single-stranded DNA binding"/>
    <property type="evidence" value="ECO:0007669"/>
    <property type="project" value="InterPro"/>
</dbReference>
<evidence type="ECO:0000313" key="18">
    <source>
        <dbReference type="Proteomes" id="UP000256381"/>
    </source>
</evidence>